<dbReference type="EMBL" id="SDEE01000985">
    <property type="protein sequence ID" value="RXW13188.1"/>
    <property type="molecule type" value="Genomic_DNA"/>
</dbReference>
<keyword evidence="2" id="KW-1185">Reference proteome</keyword>
<reference evidence="1 2" key="1">
    <citation type="submission" date="2019-01" db="EMBL/GenBank/DDBJ databases">
        <title>Draft genome sequence of Psathyrella aberdarensis IHI B618.</title>
        <authorList>
            <person name="Buettner E."/>
            <person name="Kellner H."/>
        </authorList>
    </citation>
    <scope>NUCLEOTIDE SEQUENCE [LARGE SCALE GENOMIC DNA]</scope>
    <source>
        <strain evidence="1 2">IHI B618</strain>
    </source>
</reference>
<dbReference type="Proteomes" id="UP000290288">
    <property type="component" value="Unassembled WGS sequence"/>
</dbReference>
<proteinExistence type="predicted"/>
<name>A0A4V1Q1Y3_9AGAR</name>
<organism evidence="1 2">
    <name type="scientific">Candolleomyces aberdarensis</name>
    <dbReference type="NCBI Taxonomy" id="2316362"/>
    <lineage>
        <taxon>Eukaryota</taxon>
        <taxon>Fungi</taxon>
        <taxon>Dikarya</taxon>
        <taxon>Basidiomycota</taxon>
        <taxon>Agaricomycotina</taxon>
        <taxon>Agaricomycetes</taxon>
        <taxon>Agaricomycetidae</taxon>
        <taxon>Agaricales</taxon>
        <taxon>Agaricineae</taxon>
        <taxon>Psathyrellaceae</taxon>
        <taxon>Candolleomyces</taxon>
    </lineage>
</organism>
<evidence type="ECO:0000313" key="1">
    <source>
        <dbReference type="EMBL" id="RXW13188.1"/>
    </source>
</evidence>
<gene>
    <name evidence="1" type="ORF">EST38_g12665</name>
</gene>
<accession>A0A4V1Q1Y3</accession>
<comment type="caution">
    <text evidence="1">The sequence shown here is derived from an EMBL/GenBank/DDBJ whole genome shotgun (WGS) entry which is preliminary data.</text>
</comment>
<protein>
    <submittedName>
        <fullName evidence="1">Uncharacterized protein</fullName>
    </submittedName>
</protein>
<sequence length="94" mass="10595">MPPKTSPLWMGLGYSGKQIRSRLLSQERSRLIFGHIQPGKRPIDLIFDFPTCLSEYTRYQITRDIGAVVPLNKAKVQLTAPAAWVARTCEITHG</sequence>
<dbReference type="STRING" id="2316362.A0A4V1Q1Y3"/>
<dbReference type="AlphaFoldDB" id="A0A4V1Q1Y3"/>
<dbReference type="OrthoDB" id="10410723at2759"/>
<evidence type="ECO:0000313" key="2">
    <source>
        <dbReference type="Proteomes" id="UP000290288"/>
    </source>
</evidence>